<evidence type="ECO:0000313" key="3">
    <source>
        <dbReference type="Proteomes" id="UP000271098"/>
    </source>
</evidence>
<name>A0A183D273_9BILA</name>
<gene>
    <name evidence="2" type="ORF">GPUH_LOCUS2814</name>
</gene>
<dbReference type="Proteomes" id="UP000271098">
    <property type="component" value="Unassembled WGS sequence"/>
</dbReference>
<proteinExistence type="predicted"/>
<protein>
    <submittedName>
        <fullName evidence="4">Endosome-associated-trafficking regulator 1</fullName>
    </submittedName>
</protein>
<dbReference type="PANTHER" id="PTHR12825">
    <property type="entry name" value="BNIP1-RELATED"/>
    <property type="match status" value="1"/>
</dbReference>
<dbReference type="AlphaFoldDB" id="A0A183D273"/>
<evidence type="ECO:0000256" key="1">
    <source>
        <dbReference type="SAM" id="Coils"/>
    </source>
</evidence>
<dbReference type="GO" id="GO:0005783">
    <property type="term" value="C:endoplasmic reticulum"/>
    <property type="evidence" value="ECO:0007669"/>
    <property type="project" value="TreeGrafter"/>
</dbReference>
<dbReference type="GO" id="GO:0031201">
    <property type="term" value="C:SNARE complex"/>
    <property type="evidence" value="ECO:0007669"/>
    <property type="project" value="TreeGrafter"/>
</dbReference>
<reference evidence="4" key="1">
    <citation type="submission" date="2016-06" db="UniProtKB">
        <authorList>
            <consortium name="WormBaseParasite"/>
        </authorList>
    </citation>
    <scope>IDENTIFICATION</scope>
</reference>
<keyword evidence="3" id="KW-1185">Reference proteome</keyword>
<keyword evidence="1" id="KW-0175">Coiled coil</keyword>
<dbReference type="OrthoDB" id="1577640at2759"/>
<reference evidence="2 3" key="2">
    <citation type="submission" date="2018-11" db="EMBL/GenBank/DDBJ databases">
        <authorList>
            <consortium name="Pathogen Informatics"/>
        </authorList>
    </citation>
    <scope>NUCLEOTIDE SEQUENCE [LARGE SCALE GENOMIC DNA]</scope>
</reference>
<evidence type="ECO:0000313" key="2">
    <source>
        <dbReference type="EMBL" id="VDK36535.1"/>
    </source>
</evidence>
<dbReference type="GO" id="GO:0006890">
    <property type="term" value="P:retrograde vesicle-mediated transport, Golgi to endoplasmic reticulum"/>
    <property type="evidence" value="ECO:0007669"/>
    <property type="project" value="InterPro"/>
</dbReference>
<organism evidence="4">
    <name type="scientific">Gongylonema pulchrum</name>
    <dbReference type="NCBI Taxonomy" id="637853"/>
    <lineage>
        <taxon>Eukaryota</taxon>
        <taxon>Metazoa</taxon>
        <taxon>Ecdysozoa</taxon>
        <taxon>Nematoda</taxon>
        <taxon>Chromadorea</taxon>
        <taxon>Rhabditida</taxon>
        <taxon>Spirurina</taxon>
        <taxon>Spiruromorpha</taxon>
        <taxon>Spiruroidea</taxon>
        <taxon>Gongylonematidae</taxon>
        <taxon>Gongylonema</taxon>
    </lineage>
</organism>
<dbReference type="EMBL" id="UYRT01004460">
    <property type="protein sequence ID" value="VDK36535.1"/>
    <property type="molecule type" value="Genomic_DNA"/>
</dbReference>
<dbReference type="InterPro" id="IPR005606">
    <property type="entry name" value="Sec20"/>
</dbReference>
<dbReference type="GO" id="GO:0005484">
    <property type="term" value="F:SNAP receptor activity"/>
    <property type="evidence" value="ECO:0007669"/>
    <property type="project" value="InterPro"/>
</dbReference>
<dbReference type="WBParaSite" id="GPUH_0000281901-mRNA-1">
    <property type="protein sequence ID" value="GPUH_0000281901-mRNA-1"/>
    <property type="gene ID" value="GPUH_0000281901"/>
</dbReference>
<evidence type="ECO:0000313" key="4">
    <source>
        <dbReference type="WBParaSite" id="GPUH_0000281901-mRNA-1"/>
    </source>
</evidence>
<accession>A0A183D273</accession>
<feature type="coiled-coil region" evidence="1">
    <location>
        <begin position="68"/>
        <end position="106"/>
    </location>
</feature>
<sequence>MQKLNLVQLQMCQQDILKADIAVKNHIESIRQQTFTSSKQLSECTREIKDELAKLAHLVDALEKFANKVNFRNDRTELLAQVKEHRNELERNRQMLRQAILQITKTMEEQSRSYLLQGGDDAQEIEFRSRKKRAENMETEALKATVSLASLVSKMSEQLKLSEDTTSTLIHSSSVLRDTESEFTSMGAHIQVFVFY</sequence>
<dbReference type="PANTHER" id="PTHR12825:SF0">
    <property type="entry name" value="VESICLE TRANSPORT PROTEIN SEC20"/>
    <property type="match status" value="1"/>
</dbReference>